<reference evidence="1" key="1">
    <citation type="journal article" date="2018" name="Nat. Commun.">
        <title>Diversity and evolution of the emerging Pandoraviridae family.</title>
        <authorList>
            <person name="Legendre M."/>
            <person name="Fabre E."/>
            <person name="Poirot O."/>
            <person name="Jeudy S."/>
            <person name="Lartigue A."/>
            <person name="Alempic J.M."/>
            <person name="Beucher L."/>
            <person name="Philippe N."/>
            <person name="Bertaux L."/>
            <person name="Christo-Foroux E."/>
            <person name="Labadie K."/>
            <person name="Coute Y."/>
            <person name="Abergel C."/>
            <person name="Claverie J.M."/>
        </authorList>
    </citation>
    <scope>NUCLEOTIDE SEQUENCE [LARGE SCALE GENOMIC DNA]</scope>
    <source>
        <strain evidence="1">Quercus</strain>
    </source>
</reference>
<accession>A0A2U7U9G5</accession>
<dbReference type="EMBL" id="MG011689">
    <property type="protein sequence ID" value="AVK75087.1"/>
    <property type="molecule type" value="Genomic_DNA"/>
</dbReference>
<evidence type="ECO:0000313" key="1">
    <source>
        <dbReference type="EMBL" id="AVK75087.1"/>
    </source>
</evidence>
<sequence>MSKTRDDQPTEYLFPADGFYWRRLLAQQQMDIYKDEVGQLQELHFCWSHRPKAGEPSPPRHLSRRCGATWRAHRSGRLDDLARPLAHELCRNRGGVYTSYDYCVEDATFWTRLS</sequence>
<organism evidence="1">
    <name type="scientific">Pandoravirus quercus</name>
    <dbReference type="NCBI Taxonomy" id="2107709"/>
    <lineage>
        <taxon>Viruses</taxon>
        <taxon>Pandoravirus</taxon>
    </lineage>
</organism>
<gene>
    <name evidence="1" type="ORF">pqer_cds_665</name>
</gene>
<name>A0A2U7U9G5_9VIRU</name>
<dbReference type="KEGG" id="vg:36844228"/>
<proteinExistence type="predicted"/>
<dbReference type="GeneID" id="36844228"/>
<dbReference type="Proteomes" id="UP000248852">
    <property type="component" value="Segment"/>
</dbReference>
<dbReference type="RefSeq" id="YP_009483356.1">
    <property type="nucleotide sequence ID" value="NC_037667.1"/>
</dbReference>
<protein>
    <submittedName>
        <fullName evidence="1">Uncharacterized protein</fullName>
    </submittedName>
</protein>